<dbReference type="KEGG" id="csty:KN1_06470"/>
<dbReference type="AlphaFoldDB" id="A0A8D5U5C0"/>
<dbReference type="RefSeq" id="WP_258712553.1">
    <property type="nucleotide sequence ID" value="NZ_AP024597.1"/>
</dbReference>
<protein>
    <submittedName>
        <fullName evidence="1">Uncharacterized protein</fullName>
    </submittedName>
</protein>
<name>A0A8D5U5C0_9CREN</name>
<dbReference type="Proteomes" id="UP000825123">
    <property type="component" value="Chromosome"/>
</dbReference>
<dbReference type="GeneID" id="74631432"/>
<organism evidence="1 2">
    <name type="scientific">Stygiolobus caldivivus</name>
    <dbReference type="NCBI Taxonomy" id="2824673"/>
    <lineage>
        <taxon>Archaea</taxon>
        <taxon>Thermoproteota</taxon>
        <taxon>Thermoprotei</taxon>
        <taxon>Sulfolobales</taxon>
        <taxon>Sulfolobaceae</taxon>
        <taxon>Stygiolobus</taxon>
    </lineage>
</organism>
<evidence type="ECO:0000313" key="1">
    <source>
        <dbReference type="EMBL" id="BCU69350.1"/>
    </source>
</evidence>
<keyword evidence="2" id="KW-1185">Reference proteome</keyword>
<evidence type="ECO:0000313" key="2">
    <source>
        <dbReference type="Proteomes" id="UP000825123"/>
    </source>
</evidence>
<proteinExistence type="predicted"/>
<sequence>MGYKSRLYHIGKWRYYMRSRYYMMMSRKLALKTAKKRWFERILG</sequence>
<reference evidence="1 2" key="1">
    <citation type="submission" date="2021-04" db="EMBL/GenBank/DDBJ databases">
        <title>Complete genome sequence of Stygiolobus sp. KN-1.</title>
        <authorList>
            <person name="Nakamura K."/>
            <person name="Sakai H."/>
            <person name="Kurosawa N."/>
        </authorList>
    </citation>
    <scope>NUCLEOTIDE SEQUENCE [LARGE SCALE GENOMIC DNA]</scope>
    <source>
        <strain evidence="1 2">KN-1</strain>
    </source>
</reference>
<accession>A0A8D5U5C0</accession>
<gene>
    <name evidence="1" type="ORF">KN1_06470</name>
</gene>
<dbReference type="EMBL" id="AP024597">
    <property type="protein sequence ID" value="BCU69350.1"/>
    <property type="molecule type" value="Genomic_DNA"/>
</dbReference>